<comment type="similarity">
    <text evidence="1 7">Belongs to the eukaryotic ribosomal protein eS4 family.</text>
</comment>
<feature type="domain" description="Small ribosomal subunit protein eS4 N-terminal" evidence="9">
    <location>
        <begin position="6"/>
        <end position="33"/>
    </location>
</feature>
<protein>
    <recommendedName>
        <fullName evidence="6 7">Small ribosomal subunit protein eS4</fullName>
    </recommendedName>
</protein>
<keyword evidence="2" id="KW-0699">rRNA-binding</keyword>
<keyword evidence="4 7" id="KW-0689">Ribosomal protein</keyword>
<evidence type="ECO:0000256" key="4">
    <source>
        <dbReference type="ARBA" id="ARBA00022980"/>
    </source>
</evidence>
<dbReference type="Proteomes" id="UP000317158">
    <property type="component" value="Unassembled WGS sequence"/>
</dbReference>
<keyword evidence="5 7" id="KW-0687">Ribonucleoprotein</keyword>
<organism evidence="10 11">
    <name type="scientific">Methanoliparum thermophilum</name>
    <dbReference type="NCBI Taxonomy" id="2491083"/>
    <lineage>
        <taxon>Archaea</taxon>
        <taxon>Methanobacteriati</taxon>
        <taxon>Methanobacteriota</taxon>
        <taxon>Candidatus Methanoliparia</taxon>
        <taxon>Candidatus Methanoliparales</taxon>
        <taxon>Candidatus Methanoliparaceae</taxon>
        <taxon>Candidatus Methanoliparum</taxon>
    </lineage>
</organism>
<dbReference type="InterPro" id="IPR041982">
    <property type="entry name" value="Ribosomal_eS4_KOW"/>
</dbReference>
<dbReference type="InterPro" id="IPR013843">
    <property type="entry name" value="Ribosomal_eS4_N"/>
</dbReference>
<evidence type="ECO:0000313" key="11">
    <source>
        <dbReference type="Proteomes" id="UP000317158"/>
    </source>
</evidence>
<evidence type="ECO:0000256" key="1">
    <source>
        <dbReference type="ARBA" id="ARBA00007500"/>
    </source>
</evidence>
<evidence type="ECO:0000259" key="8">
    <source>
        <dbReference type="Pfam" id="PF00900"/>
    </source>
</evidence>
<feature type="domain" description="Small ribosomal subunit protein eS4 central region" evidence="8">
    <location>
        <begin position="94"/>
        <end position="162"/>
    </location>
</feature>
<accession>A0A520KUC8</accession>
<dbReference type="GO" id="GO:0006412">
    <property type="term" value="P:translation"/>
    <property type="evidence" value="ECO:0007669"/>
    <property type="project" value="UniProtKB-UniRule"/>
</dbReference>
<dbReference type="Pfam" id="PF08071">
    <property type="entry name" value="RS4NT"/>
    <property type="match status" value="1"/>
</dbReference>
<dbReference type="AlphaFoldDB" id="A0A520KUC8"/>
<sequence length="232" mass="26018">MTAYQKRLSVSNLYPISKKSNKWVVKPSPGPHSYKKSLPLLVFLRDFLKKVDTKKEAKYALEKGLVLVDGRVRKAYRFPVGLFDVITLVPESLSYRVLLTSKGNLTLKQVEDANVKLCRINTKQKVKGGAIQIGLHDGTTLHLNESYKTKDSLLLSIPDKKILKNLRYEEESLVIVTGGKHIGTIGKIKKIEMKEGSSPNMVTIESQTGIFDTIDDYVFVIGEEKPELDGLI</sequence>
<dbReference type="Gene3D" id="3.10.290.10">
    <property type="entry name" value="RNA-binding S4 domain"/>
    <property type="match status" value="1"/>
</dbReference>
<keyword evidence="3 7" id="KW-0694">RNA-binding</keyword>
<dbReference type="SUPFAM" id="SSF55174">
    <property type="entry name" value="Alpha-L RNA-binding motif"/>
    <property type="match status" value="1"/>
</dbReference>
<evidence type="ECO:0000256" key="3">
    <source>
        <dbReference type="ARBA" id="ARBA00022884"/>
    </source>
</evidence>
<proteinExistence type="inferred from homology"/>
<name>A0A520KUC8_METT2</name>
<gene>
    <name evidence="7" type="primary">rps4e</name>
    <name evidence="10" type="ORF">EF806_01095</name>
</gene>
<evidence type="ECO:0000256" key="2">
    <source>
        <dbReference type="ARBA" id="ARBA00022730"/>
    </source>
</evidence>
<dbReference type="Gene3D" id="2.40.50.740">
    <property type="match status" value="1"/>
</dbReference>
<dbReference type="PANTHER" id="PTHR11581">
    <property type="entry name" value="30S/40S RIBOSOMAL PROTEIN S4"/>
    <property type="match status" value="1"/>
</dbReference>
<dbReference type="HAMAP" id="MF_00485">
    <property type="entry name" value="Ribosomal_eS4"/>
    <property type="match status" value="1"/>
</dbReference>
<dbReference type="Gene3D" id="2.30.30.30">
    <property type="match status" value="1"/>
</dbReference>
<dbReference type="InterPro" id="IPR013845">
    <property type="entry name" value="Ribosomal_eS4_central_region"/>
</dbReference>
<dbReference type="PIRSF" id="PIRSF002116">
    <property type="entry name" value="Ribosomal_S4"/>
    <property type="match status" value="1"/>
</dbReference>
<dbReference type="NCBIfam" id="NF003312">
    <property type="entry name" value="PRK04313.1"/>
    <property type="match status" value="1"/>
</dbReference>
<dbReference type="PANTHER" id="PTHR11581:SF0">
    <property type="entry name" value="SMALL RIBOSOMAL SUBUNIT PROTEIN ES4"/>
    <property type="match status" value="1"/>
</dbReference>
<evidence type="ECO:0000259" key="9">
    <source>
        <dbReference type="Pfam" id="PF08071"/>
    </source>
</evidence>
<evidence type="ECO:0000313" key="10">
    <source>
        <dbReference type="EMBL" id="RZN65516.1"/>
    </source>
</evidence>
<dbReference type="Pfam" id="PF00900">
    <property type="entry name" value="Ribosomal_S4e"/>
    <property type="match status" value="1"/>
</dbReference>
<dbReference type="GO" id="GO:0019843">
    <property type="term" value="F:rRNA binding"/>
    <property type="evidence" value="ECO:0007669"/>
    <property type="project" value="UniProtKB-KW"/>
</dbReference>
<evidence type="ECO:0000256" key="7">
    <source>
        <dbReference type="HAMAP-Rule" id="MF_00485"/>
    </source>
</evidence>
<dbReference type="InterPro" id="IPR036986">
    <property type="entry name" value="S4_RNA-bd_sf"/>
</dbReference>
<dbReference type="GO" id="GO:0003735">
    <property type="term" value="F:structural constituent of ribosome"/>
    <property type="evidence" value="ECO:0007669"/>
    <property type="project" value="InterPro"/>
</dbReference>
<comment type="caution">
    <text evidence="10">The sequence shown here is derived from an EMBL/GenBank/DDBJ whole genome shotgun (WGS) entry which is preliminary data.</text>
</comment>
<dbReference type="GO" id="GO:0022627">
    <property type="term" value="C:cytosolic small ribosomal subunit"/>
    <property type="evidence" value="ECO:0007669"/>
    <property type="project" value="TreeGrafter"/>
</dbReference>
<evidence type="ECO:0000256" key="6">
    <source>
        <dbReference type="ARBA" id="ARBA00035272"/>
    </source>
</evidence>
<dbReference type="InterPro" id="IPR014722">
    <property type="entry name" value="Rib_uL2_dom2"/>
</dbReference>
<dbReference type="PROSITE" id="PS50889">
    <property type="entry name" value="S4"/>
    <property type="match status" value="1"/>
</dbReference>
<reference evidence="10 11" key="1">
    <citation type="journal article" date="2019" name="Nat. Microbiol.">
        <title>Wide diversity of methane and short-chain alkane metabolisms in uncultured archaea.</title>
        <authorList>
            <person name="Borrel G."/>
            <person name="Adam P.S."/>
            <person name="McKay L.J."/>
            <person name="Chen L.X."/>
            <person name="Sierra-Garcia I.N."/>
            <person name="Sieber C.M."/>
            <person name="Letourneur Q."/>
            <person name="Ghozlane A."/>
            <person name="Andersen G.L."/>
            <person name="Li W.J."/>
            <person name="Hallam S.J."/>
            <person name="Muyzer G."/>
            <person name="de Oliveira V.M."/>
            <person name="Inskeep W.P."/>
            <person name="Banfield J.F."/>
            <person name="Gribaldo S."/>
        </authorList>
    </citation>
    <scope>NUCLEOTIDE SEQUENCE [LARGE SCALE GENOMIC DNA]</scope>
    <source>
        <strain evidence="10">NM1a</strain>
    </source>
</reference>
<evidence type="ECO:0000256" key="5">
    <source>
        <dbReference type="ARBA" id="ARBA00023274"/>
    </source>
</evidence>
<dbReference type="InterPro" id="IPR038237">
    <property type="entry name" value="Ribosomal_eS4_central_sf"/>
</dbReference>
<dbReference type="EMBL" id="RXIF01000002">
    <property type="protein sequence ID" value="RZN65516.1"/>
    <property type="molecule type" value="Genomic_DNA"/>
</dbReference>
<dbReference type="CDD" id="cd00165">
    <property type="entry name" value="S4"/>
    <property type="match status" value="1"/>
</dbReference>
<dbReference type="CDD" id="cd06087">
    <property type="entry name" value="KOW_RPS4"/>
    <property type="match status" value="1"/>
</dbReference>
<dbReference type="InterPro" id="IPR000876">
    <property type="entry name" value="Ribosomal_eS4"/>
</dbReference>